<dbReference type="GO" id="GO:0005886">
    <property type="term" value="C:plasma membrane"/>
    <property type="evidence" value="ECO:0007669"/>
    <property type="project" value="UniProtKB-SubCell"/>
</dbReference>
<dbReference type="Gene3D" id="1.20.1530.20">
    <property type="match status" value="2"/>
</dbReference>
<evidence type="ECO:0000256" key="6">
    <source>
        <dbReference type="ARBA" id="ARBA00022989"/>
    </source>
</evidence>
<dbReference type="Proteomes" id="UP000551878">
    <property type="component" value="Unassembled WGS sequence"/>
</dbReference>
<evidence type="ECO:0000256" key="5">
    <source>
        <dbReference type="ARBA" id="ARBA00022692"/>
    </source>
</evidence>
<dbReference type="PANTHER" id="PTHR36838:SF3">
    <property type="entry name" value="TRANSPORTER AUXIN EFFLUX CARRIER EC FAMILY"/>
    <property type="match status" value="1"/>
</dbReference>
<dbReference type="Pfam" id="PF03547">
    <property type="entry name" value="Mem_trans"/>
    <property type="match status" value="2"/>
</dbReference>
<feature type="transmembrane region" description="Helical" evidence="8">
    <location>
        <begin position="6"/>
        <end position="24"/>
    </location>
</feature>
<name>A0A840QR21_9BACI</name>
<dbReference type="InterPro" id="IPR004776">
    <property type="entry name" value="Mem_transp_PIN-like"/>
</dbReference>
<dbReference type="AlphaFoldDB" id="A0A840QR21"/>
<feature type="transmembrane region" description="Helical" evidence="8">
    <location>
        <begin position="290"/>
        <end position="311"/>
    </location>
</feature>
<accession>A0A840QR21</accession>
<feature type="transmembrane region" description="Helical" evidence="8">
    <location>
        <begin position="101"/>
        <end position="123"/>
    </location>
</feature>
<comment type="similarity">
    <text evidence="2">Belongs to the auxin efflux carrier (TC 2.A.69) family.</text>
</comment>
<feature type="transmembrane region" description="Helical" evidence="8">
    <location>
        <begin position="226"/>
        <end position="252"/>
    </location>
</feature>
<feature type="transmembrane region" description="Helical" evidence="8">
    <location>
        <begin position="67"/>
        <end position="89"/>
    </location>
</feature>
<keyword evidence="5 8" id="KW-0812">Transmembrane</keyword>
<dbReference type="RefSeq" id="WP_184664239.1">
    <property type="nucleotide sequence ID" value="NZ_JACHHB010000008.1"/>
</dbReference>
<keyword evidence="10" id="KW-1185">Reference proteome</keyword>
<feature type="transmembrane region" description="Helical" evidence="8">
    <location>
        <begin position="258"/>
        <end position="278"/>
    </location>
</feature>
<proteinExistence type="inferred from homology"/>
<evidence type="ECO:0000256" key="7">
    <source>
        <dbReference type="ARBA" id="ARBA00023136"/>
    </source>
</evidence>
<evidence type="ECO:0000256" key="8">
    <source>
        <dbReference type="SAM" id="Phobius"/>
    </source>
</evidence>
<protein>
    <submittedName>
        <fullName evidence="9">Putative permease</fullName>
    </submittedName>
</protein>
<comment type="subcellular location">
    <subcellularLocation>
        <location evidence="1">Cell membrane</location>
        <topology evidence="1">Multi-pass membrane protein</topology>
    </subcellularLocation>
</comment>
<keyword evidence="7 8" id="KW-0472">Membrane</keyword>
<dbReference type="InterPro" id="IPR038770">
    <property type="entry name" value="Na+/solute_symporter_sf"/>
</dbReference>
<keyword evidence="6 8" id="KW-1133">Transmembrane helix</keyword>
<evidence type="ECO:0000313" key="9">
    <source>
        <dbReference type="EMBL" id="MBB5173800.1"/>
    </source>
</evidence>
<dbReference type="GO" id="GO:0055085">
    <property type="term" value="P:transmembrane transport"/>
    <property type="evidence" value="ECO:0007669"/>
    <property type="project" value="InterPro"/>
</dbReference>
<feature type="transmembrane region" description="Helical" evidence="8">
    <location>
        <begin position="162"/>
        <end position="188"/>
    </location>
</feature>
<gene>
    <name evidence="9" type="ORF">HNQ41_001990</name>
</gene>
<keyword evidence="4" id="KW-1003">Cell membrane</keyword>
<feature type="transmembrane region" description="Helical" evidence="8">
    <location>
        <begin position="36"/>
        <end position="55"/>
    </location>
</feature>
<sequence length="313" mass="34085">MNGFQIIQPVLIMATIVVLGYIMTFKIQATHHVKEFIAFVVINLALPGVVVYSIFQVNFDAQMWRQLAIVLACALALNVIGMALGYGTGKTLKYTDNEARQLAIMSGIGNTGFIGVPLIIMLFGPAAGVFAAIYDAGTVLTVFSIGVILLQQEKFRLRQLKAMINPPLVTLIVSIMIVSLGGTIPTYIFELSEILSSLAAPMAMIYIGMLISEWTPDLAEKLKHDYWRFITAAVTIKAILAPTIAFTFLLFIDLPSQVKQVIVIQACMPTFITAAVIIARYTANAKLAMVTIITTAAASLFIIPLVIYSSFLL</sequence>
<evidence type="ECO:0000256" key="2">
    <source>
        <dbReference type="ARBA" id="ARBA00010145"/>
    </source>
</evidence>
<evidence type="ECO:0000256" key="3">
    <source>
        <dbReference type="ARBA" id="ARBA00022448"/>
    </source>
</evidence>
<evidence type="ECO:0000256" key="1">
    <source>
        <dbReference type="ARBA" id="ARBA00004651"/>
    </source>
</evidence>
<reference evidence="9 10" key="1">
    <citation type="submission" date="2020-08" db="EMBL/GenBank/DDBJ databases">
        <title>Genomic Encyclopedia of Type Strains, Phase IV (KMG-IV): sequencing the most valuable type-strain genomes for metagenomic binning, comparative biology and taxonomic classification.</title>
        <authorList>
            <person name="Goeker M."/>
        </authorList>
    </citation>
    <scope>NUCLEOTIDE SEQUENCE [LARGE SCALE GENOMIC DNA]</scope>
    <source>
        <strain evidence="9 10">DSM 24696</strain>
    </source>
</reference>
<dbReference type="PANTHER" id="PTHR36838">
    <property type="entry name" value="AUXIN EFFLUX CARRIER FAMILY PROTEIN"/>
    <property type="match status" value="1"/>
</dbReference>
<evidence type="ECO:0000313" key="10">
    <source>
        <dbReference type="Proteomes" id="UP000551878"/>
    </source>
</evidence>
<feature type="transmembrane region" description="Helical" evidence="8">
    <location>
        <begin position="194"/>
        <end position="214"/>
    </location>
</feature>
<organism evidence="9 10">
    <name type="scientific">Texcoconibacillus texcoconensis</name>
    <dbReference type="NCBI Taxonomy" id="1095777"/>
    <lineage>
        <taxon>Bacteria</taxon>
        <taxon>Bacillati</taxon>
        <taxon>Bacillota</taxon>
        <taxon>Bacilli</taxon>
        <taxon>Bacillales</taxon>
        <taxon>Bacillaceae</taxon>
        <taxon>Texcoconibacillus</taxon>
    </lineage>
</organism>
<feature type="transmembrane region" description="Helical" evidence="8">
    <location>
        <begin position="129"/>
        <end position="150"/>
    </location>
</feature>
<dbReference type="EMBL" id="JACHHB010000008">
    <property type="protein sequence ID" value="MBB5173800.1"/>
    <property type="molecule type" value="Genomic_DNA"/>
</dbReference>
<comment type="caution">
    <text evidence="9">The sequence shown here is derived from an EMBL/GenBank/DDBJ whole genome shotgun (WGS) entry which is preliminary data.</text>
</comment>
<evidence type="ECO:0000256" key="4">
    <source>
        <dbReference type="ARBA" id="ARBA00022475"/>
    </source>
</evidence>
<keyword evidence="3" id="KW-0813">Transport</keyword>